<feature type="coiled-coil region" evidence="2">
    <location>
        <begin position="22"/>
        <end position="49"/>
    </location>
</feature>
<dbReference type="CDD" id="cd00130">
    <property type="entry name" value="PAS"/>
    <property type="match status" value="1"/>
</dbReference>
<dbReference type="InterPro" id="IPR052016">
    <property type="entry name" value="Bact_Sigma-Reg"/>
</dbReference>
<dbReference type="SUPFAM" id="SSF55781">
    <property type="entry name" value="GAF domain-like"/>
    <property type="match status" value="1"/>
</dbReference>
<dbReference type="InterPro" id="IPR036457">
    <property type="entry name" value="PPM-type-like_dom_sf"/>
</dbReference>
<dbReference type="SUPFAM" id="SSF81606">
    <property type="entry name" value="PP2C-like"/>
    <property type="match status" value="1"/>
</dbReference>
<dbReference type="InterPro" id="IPR013656">
    <property type="entry name" value="PAS_4"/>
</dbReference>
<dbReference type="Pfam" id="PF08448">
    <property type="entry name" value="PAS_4"/>
    <property type="match status" value="1"/>
</dbReference>
<dbReference type="InterPro" id="IPR001932">
    <property type="entry name" value="PPM-type_phosphatase-like_dom"/>
</dbReference>
<dbReference type="SMART" id="SM00065">
    <property type="entry name" value="GAF"/>
    <property type="match status" value="1"/>
</dbReference>
<organism evidence="5 6">
    <name type="scientific">Streptomyces aurantiacus</name>
    <dbReference type="NCBI Taxonomy" id="47760"/>
    <lineage>
        <taxon>Bacteria</taxon>
        <taxon>Bacillati</taxon>
        <taxon>Actinomycetota</taxon>
        <taxon>Actinomycetes</taxon>
        <taxon>Kitasatosporales</taxon>
        <taxon>Streptomycetaceae</taxon>
        <taxon>Streptomyces</taxon>
        <taxon>Streptomyces aurantiacus group</taxon>
    </lineage>
</organism>
<name>A0A7G1P236_9ACTN</name>
<dbReference type="Gene3D" id="3.30.450.20">
    <property type="entry name" value="PAS domain"/>
    <property type="match status" value="1"/>
</dbReference>
<dbReference type="InterPro" id="IPR035965">
    <property type="entry name" value="PAS-like_dom_sf"/>
</dbReference>
<dbReference type="Gene3D" id="3.60.40.10">
    <property type="entry name" value="PPM-type phosphatase domain"/>
    <property type="match status" value="1"/>
</dbReference>
<evidence type="ECO:0000259" key="4">
    <source>
        <dbReference type="PROSITE" id="PS50112"/>
    </source>
</evidence>
<dbReference type="InterPro" id="IPR029016">
    <property type="entry name" value="GAF-like_dom_sf"/>
</dbReference>
<gene>
    <name evidence="5" type="ORF">GCM10017557_43270</name>
</gene>
<dbReference type="SMART" id="SM00331">
    <property type="entry name" value="PP2C_SIG"/>
    <property type="match status" value="1"/>
</dbReference>
<proteinExistence type="predicted"/>
<sequence length="628" mass="67424">MPGDQVQPIAGILLSPAELAALADAVHRAENAENAAQSAERLLKELALTRRLLDDCPAGIAVLDRELRYLYLNDALALINGVPAAEHIGRRMPELLPDLESSEQLLGKVLRTGVPQIVTVGGRCSADAADNTDAAADDLRDKRWWLGAYHRLSGPDGEVLGVAGVLLEVTDTLRGREDLVRARNRMALLDEANRTTGSTLDLRQACQSLADLLVPRFADYAAVDVGDPEGTLRVPSKCNPLRMRRIALTTTPDLREVSSPLGRLGESIVYRTGSPMARVLAARRPLVLSHPDDESMLQFSLPSERKEHFRRMGAHSGIYLPLAVREELVGAVMVFRAGDSPPLTDDDAELLGDLTDRAATGIAHAVRYTREHETAVEMQRAFLNSPTVTGPGVETLGRYLPAGAGAEVGGDWFDTLALPHGRTLLVVGDVMGHGIRAASAMSEYRSVLRTLAIQSSTPDFVLLQAERTVLTLELDRVATCLLALLDPRRECVTFSNAGHVPPLLVTPDGTRTLLSLPVAPPLGVGLGSFSATTFPMPAGSVLLLCTDGLIERRDRDIGTGLHTLATLPLTPTAPLPALLDTVTTHLDPSTSEDDVAILLARTRRTGPHTEPLPWLPLSRPPDPDSTAG</sequence>
<dbReference type="Pfam" id="PF01590">
    <property type="entry name" value="GAF"/>
    <property type="match status" value="1"/>
</dbReference>
<dbReference type="GO" id="GO:0016791">
    <property type="term" value="F:phosphatase activity"/>
    <property type="evidence" value="ECO:0007669"/>
    <property type="project" value="TreeGrafter"/>
</dbReference>
<dbReference type="PROSITE" id="PS50112">
    <property type="entry name" value="PAS"/>
    <property type="match status" value="1"/>
</dbReference>
<dbReference type="KEGG" id="sgm:GCM10017557_43270"/>
<accession>A0A7G1P236</accession>
<dbReference type="InterPro" id="IPR003018">
    <property type="entry name" value="GAF"/>
</dbReference>
<dbReference type="AlphaFoldDB" id="A0A7G1P236"/>
<keyword evidence="1" id="KW-0378">Hydrolase</keyword>
<dbReference type="Pfam" id="PF07228">
    <property type="entry name" value="SpoIIE"/>
    <property type="match status" value="1"/>
</dbReference>
<evidence type="ECO:0000313" key="6">
    <source>
        <dbReference type="Proteomes" id="UP000516444"/>
    </source>
</evidence>
<dbReference type="Proteomes" id="UP000516444">
    <property type="component" value="Chromosome"/>
</dbReference>
<dbReference type="Gene3D" id="3.30.450.40">
    <property type="match status" value="1"/>
</dbReference>
<feature type="domain" description="PAS" evidence="4">
    <location>
        <begin position="45"/>
        <end position="90"/>
    </location>
</feature>
<dbReference type="RefSeq" id="WP_190851587.1">
    <property type="nucleotide sequence ID" value="NZ_AP023440.1"/>
</dbReference>
<keyword evidence="2" id="KW-0175">Coiled coil</keyword>
<protein>
    <recommendedName>
        <fullName evidence="4">PAS domain-containing protein</fullName>
    </recommendedName>
</protein>
<feature type="region of interest" description="Disordered" evidence="3">
    <location>
        <begin position="608"/>
        <end position="628"/>
    </location>
</feature>
<evidence type="ECO:0000256" key="2">
    <source>
        <dbReference type="SAM" id="Coils"/>
    </source>
</evidence>
<dbReference type="EMBL" id="AP023440">
    <property type="protein sequence ID" value="BCL29468.1"/>
    <property type="molecule type" value="Genomic_DNA"/>
</dbReference>
<evidence type="ECO:0000256" key="3">
    <source>
        <dbReference type="SAM" id="MobiDB-lite"/>
    </source>
</evidence>
<dbReference type="InterPro" id="IPR000014">
    <property type="entry name" value="PAS"/>
</dbReference>
<keyword evidence="6" id="KW-1185">Reference proteome</keyword>
<evidence type="ECO:0000256" key="1">
    <source>
        <dbReference type="ARBA" id="ARBA00022801"/>
    </source>
</evidence>
<reference evidence="5 6" key="1">
    <citation type="journal article" date="2014" name="Int. J. Syst. Evol. Microbiol.">
        <title>Complete genome sequence of Corynebacterium casei LMG S-19264T (=DSM 44701T), isolated from a smear-ripened cheese.</title>
        <authorList>
            <consortium name="US DOE Joint Genome Institute (JGI-PGF)"/>
            <person name="Walter F."/>
            <person name="Albersmeier A."/>
            <person name="Kalinowski J."/>
            <person name="Ruckert C."/>
        </authorList>
    </citation>
    <scope>NUCLEOTIDE SEQUENCE [LARGE SCALE GENOMIC DNA]</scope>
    <source>
        <strain evidence="5 6">JCM 4677</strain>
    </source>
</reference>
<dbReference type="PANTHER" id="PTHR43156:SF2">
    <property type="entry name" value="STAGE II SPORULATION PROTEIN E"/>
    <property type="match status" value="1"/>
</dbReference>
<evidence type="ECO:0000313" key="5">
    <source>
        <dbReference type="EMBL" id="BCL29468.1"/>
    </source>
</evidence>
<dbReference type="SUPFAM" id="SSF55785">
    <property type="entry name" value="PYP-like sensor domain (PAS domain)"/>
    <property type="match status" value="1"/>
</dbReference>
<dbReference type="PANTHER" id="PTHR43156">
    <property type="entry name" value="STAGE II SPORULATION PROTEIN E-RELATED"/>
    <property type="match status" value="1"/>
</dbReference>